<dbReference type="Pfam" id="PF08486">
    <property type="entry name" value="SpoIID"/>
    <property type="match status" value="1"/>
</dbReference>
<dbReference type="Pfam" id="PF08310">
    <property type="entry name" value="LGFP"/>
    <property type="match status" value="1"/>
</dbReference>
<reference evidence="2 3" key="1">
    <citation type="submission" date="2018-11" db="EMBL/GenBank/DDBJ databases">
        <title>Rhodococcus spongicola sp. nov. and Rhodococcus xishaensis sp. nov. from marine sponges.</title>
        <authorList>
            <person name="Li L."/>
            <person name="Lin H.W."/>
        </authorList>
    </citation>
    <scope>NUCLEOTIDE SEQUENCE [LARGE SCALE GENOMIC DNA]</scope>
    <source>
        <strain evidence="2 3">LHW50502</strain>
    </source>
</reference>
<dbReference type="InterPro" id="IPR013693">
    <property type="entry name" value="SpoIID/LytB_N"/>
</dbReference>
<dbReference type="Proteomes" id="UP000284333">
    <property type="component" value="Unassembled WGS sequence"/>
</dbReference>
<dbReference type="InterPro" id="IPR013207">
    <property type="entry name" value="LGFP"/>
</dbReference>
<dbReference type="InterPro" id="IPR013486">
    <property type="entry name" value="SpoIID/LytB"/>
</dbReference>
<keyword evidence="3" id="KW-1185">Reference proteome</keyword>
<dbReference type="GO" id="GO:0030435">
    <property type="term" value="P:sporulation resulting in formation of a cellular spore"/>
    <property type="evidence" value="ECO:0007669"/>
    <property type="project" value="InterPro"/>
</dbReference>
<dbReference type="RefSeq" id="WP_127948621.1">
    <property type="nucleotide sequence ID" value="NZ_RKLN01000008.1"/>
</dbReference>
<dbReference type="OrthoDB" id="9773852at2"/>
<dbReference type="NCBIfam" id="TIGR02669">
    <property type="entry name" value="SpoIID_LytB"/>
    <property type="match status" value="1"/>
</dbReference>
<evidence type="ECO:0000313" key="3">
    <source>
        <dbReference type="Proteomes" id="UP000284333"/>
    </source>
</evidence>
<proteinExistence type="predicted"/>
<protein>
    <submittedName>
        <fullName evidence="2">SpoIID/LytB domain-containing protein</fullName>
    </submittedName>
</protein>
<name>A0A3S3AAV5_9NOCA</name>
<dbReference type="EMBL" id="RKLN01000008">
    <property type="protein sequence ID" value="RVW00107.1"/>
    <property type="molecule type" value="Genomic_DNA"/>
</dbReference>
<dbReference type="AlphaFoldDB" id="A0A3S3AAV5"/>
<gene>
    <name evidence="2" type="ORF">EF834_18000</name>
</gene>
<accession>A0A3S3AAV5</accession>
<comment type="caution">
    <text evidence="2">The sequence shown here is derived from an EMBL/GenBank/DDBJ whole genome shotgun (WGS) entry which is preliminary data.</text>
</comment>
<sequence length="576" mass="60291">MANTRLRAIVNRGVRTHRRRFTAGPSTSFTKAIALGLTPALAVGVAVGLRAVDRGVDPGIAPAVAAGTPITINGRGYGHGRGMGQYGAYGYAKNYGWSAEQIVGHYYGNTTLGPIDDPWVEVRLVGRDDKRLEVYSQTGLNVAGQFFGPNSAARLTPTPGGAEVVVTDGCNGRELFRTWTNVPWVDPVNLDGNRPAGEHLRLCDGGAPYRGAMGALLDGNGAWRTVNRVLMEDYLYGVVPTESIPSWADTGGREALRAQAIAARSYAAAENRYSYAQTCDTQSCQVYGGSSREDHRTTDAVNRTAGTVIKRGNQIMAAEFSSSTGGYSAGGTFPAVIDLGDVVSPNQNWTKTVTAGAIANAFGVGELISFEVIGRNGLGADGGRVTKVRVVGSERTVEASGQDARWKLGLKSDWFTVGGEGAPPGSIPGLPLPEDWLDLIPLPPGIPPGSIESILPPLPPLPPLPSLADLQPLLASSGPLPVAEAIADPGAVPFSSDHESLIEAKYRELGGPAGSLGEPIGPELVLADDSGTFRTYQGGTIVWTPTLGVQVVDSSVVLQQTSQPQQTSQEEAGPAT</sequence>
<feature type="domain" description="Sporulation stage II protein D amidase enhancer LytB N-terminal" evidence="1">
    <location>
        <begin position="221"/>
        <end position="309"/>
    </location>
</feature>
<organism evidence="2 3">
    <name type="scientific">Rhodococcus spongiicola</name>
    <dbReference type="NCBI Taxonomy" id="2487352"/>
    <lineage>
        <taxon>Bacteria</taxon>
        <taxon>Bacillati</taxon>
        <taxon>Actinomycetota</taxon>
        <taxon>Actinomycetes</taxon>
        <taxon>Mycobacteriales</taxon>
        <taxon>Nocardiaceae</taxon>
        <taxon>Rhodococcus</taxon>
    </lineage>
</organism>
<evidence type="ECO:0000313" key="2">
    <source>
        <dbReference type="EMBL" id="RVW00107.1"/>
    </source>
</evidence>
<evidence type="ECO:0000259" key="1">
    <source>
        <dbReference type="Pfam" id="PF08486"/>
    </source>
</evidence>